<feature type="transmembrane region" description="Helical" evidence="1">
    <location>
        <begin position="331"/>
        <end position="347"/>
    </location>
</feature>
<feature type="transmembrane region" description="Helical" evidence="1">
    <location>
        <begin position="156"/>
        <end position="175"/>
    </location>
</feature>
<dbReference type="InterPro" id="IPR056074">
    <property type="entry name" value="DUF7657"/>
</dbReference>
<dbReference type="InterPro" id="IPR056071">
    <property type="entry name" value="DUF7654"/>
</dbReference>
<feature type="transmembrane region" description="Helical" evidence="1">
    <location>
        <begin position="129"/>
        <end position="149"/>
    </location>
</feature>
<evidence type="ECO:0000259" key="2">
    <source>
        <dbReference type="Pfam" id="PF24672"/>
    </source>
</evidence>
<dbReference type="Pfam" id="PF24677">
    <property type="entry name" value="DUF7657"/>
    <property type="match status" value="1"/>
</dbReference>
<feature type="transmembrane region" description="Helical" evidence="1">
    <location>
        <begin position="452"/>
        <end position="467"/>
    </location>
</feature>
<feature type="domain" description="DUF7657" evidence="3">
    <location>
        <begin position="18"/>
        <end position="409"/>
    </location>
</feature>
<proteinExistence type="predicted"/>
<feature type="transmembrane region" description="Helical" evidence="1">
    <location>
        <begin position="474"/>
        <end position="492"/>
    </location>
</feature>
<evidence type="ECO:0000259" key="3">
    <source>
        <dbReference type="Pfam" id="PF24677"/>
    </source>
</evidence>
<dbReference type="STRING" id="1423778.FC70_GL000694"/>
<dbReference type="OrthoDB" id="909787at2"/>
<keyword evidence="1" id="KW-1133">Transmembrane helix</keyword>
<dbReference type="PATRIC" id="fig|1423778.4.peg.725"/>
<feature type="transmembrane region" description="Helical" evidence="1">
    <location>
        <begin position="181"/>
        <end position="197"/>
    </location>
</feature>
<feature type="transmembrane region" description="Helical" evidence="1">
    <location>
        <begin position="421"/>
        <end position="446"/>
    </location>
</feature>
<gene>
    <name evidence="4" type="ORF">FC70_GL000694</name>
</gene>
<feature type="transmembrane region" description="Helical" evidence="1">
    <location>
        <begin position="259"/>
        <end position="278"/>
    </location>
</feature>
<evidence type="ECO:0000313" key="5">
    <source>
        <dbReference type="Proteomes" id="UP000051697"/>
    </source>
</evidence>
<dbReference type="EMBL" id="AZFE01000031">
    <property type="protein sequence ID" value="KRL55098.1"/>
    <property type="molecule type" value="Genomic_DNA"/>
</dbReference>
<keyword evidence="1" id="KW-0472">Membrane</keyword>
<protein>
    <recommendedName>
        <fullName evidence="6">Glycosyltransferase RgtA/B/C/D-like domain-containing protein</fullName>
    </recommendedName>
</protein>
<accession>A0A0R1RJX6</accession>
<feature type="transmembrane region" description="Helical" evidence="1">
    <location>
        <begin position="354"/>
        <end position="372"/>
    </location>
</feature>
<keyword evidence="1" id="KW-0812">Transmembrane</keyword>
<evidence type="ECO:0000313" key="4">
    <source>
        <dbReference type="EMBL" id="KRL55098.1"/>
    </source>
</evidence>
<dbReference type="RefSeq" id="WP_057889667.1">
    <property type="nucleotide sequence ID" value="NZ_AZFE01000031.1"/>
</dbReference>
<comment type="caution">
    <text evidence="4">The sequence shown here is derived from an EMBL/GenBank/DDBJ whole genome shotgun (WGS) entry which is preliminary data.</text>
</comment>
<feature type="transmembrane region" description="Helical" evidence="1">
    <location>
        <begin position="384"/>
        <end position="409"/>
    </location>
</feature>
<dbReference type="Proteomes" id="UP000051697">
    <property type="component" value="Unassembled WGS sequence"/>
</dbReference>
<sequence>MLVQLQNILKKVLDSLIRFRFIIGIFAIIIIVVFKINGSSINAWQDVFSSNNTQISGQTRTVRSDEWKVQTPLALAQYYDDFKVHNSNISNDGQNMILQYNAPVKDISIIGKPFNWGFLFLKPDRALSWYWGTKVIGLLLISFETCLIITHKKKYLALLGSLWITLSPAIQWWFMQHVGDLAFFTLAIFVSYMNYLVGDNSKFKKIGLLSLFVSSSIGFVLVIYPAIQVPMAYFLIIMFVVTIKKYWKSIKLKKFDFISIFVSVLIILMVLIHVYLISKNDLKLLMNTAYPGHRVSLGGGATLMDMFGYLSNWLIPFRDINFSNNCEVSNYFNFLPVVLVLSPWLMFKNKKIDWIGLGLIVSPVIFLIWSFVSFPESIAKMTLLSYVTSSRSIICMNFFGMLASIWFISKLLTGKGFGLKLSLIVTTLMGGIYYFVISSSSLASYFGPKGKYLTIVFFALLVFTLLYKKIRKLFYPLMLMLIIVGGIFVNPINIGVGAITKTQVAHEVSSIRKSNPNARWIGSGQSYNYLPALGVKTFNSVDFYPNMKTWKQLDPKQKNIDIYNRYAHVQVEVTKGETSFTLNAPDNFTIFMNTSDLLQMKINYICTQVDLTSFNDSKLTFKQVSNIDSHGWRIYKLINV</sequence>
<feature type="domain" description="DUF7654" evidence="2">
    <location>
        <begin position="498"/>
        <end position="638"/>
    </location>
</feature>
<keyword evidence="5" id="KW-1185">Reference proteome</keyword>
<feature type="transmembrane region" description="Helical" evidence="1">
    <location>
        <begin position="21"/>
        <end position="41"/>
    </location>
</feature>
<name>A0A0R1RJX6_9LACO</name>
<evidence type="ECO:0008006" key="6">
    <source>
        <dbReference type="Google" id="ProtNLM"/>
    </source>
</evidence>
<dbReference type="AlphaFoldDB" id="A0A0R1RJX6"/>
<reference evidence="4 5" key="1">
    <citation type="journal article" date="2015" name="Genome Announc.">
        <title>Expanding the biotechnology potential of lactobacilli through comparative genomics of 213 strains and associated genera.</title>
        <authorList>
            <person name="Sun Z."/>
            <person name="Harris H.M."/>
            <person name="McCann A."/>
            <person name="Guo C."/>
            <person name="Argimon S."/>
            <person name="Zhang W."/>
            <person name="Yang X."/>
            <person name="Jeffery I.B."/>
            <person name="Cooney J.C."/>
            <person name="Kagawa T.F."/>
            <person name="Liu W."/>
            <person name="Song Y."/>
            <person name="Salvetti E."/>
            <person name="Wrobel A."/>
            <person name="Rasinkangas P."/>
            <person name="Parkhill J."/>
            <person name="Rea M.C."/>
            <person name="O'Sullivan O."/>
            <person name="Ritari J."/>
            <person name="Douillard F.P."/>
            <person name="Paul Ross R."/>
            <person name="Yang R."/>
            <person name="Briner A.E."/>
            <person name="Felis G.E."/>
            <person name="de Vos W.M."/>
            <person name="Barrangou R."/>
            <person name="Klaenhammer T.R."/>
            <person name="Caufield P.W."/>
            <person name="Cui Y."/>
            <person name="Zhang H."/>
            <person name="O'Toole P.W."/>
        </authorList>
    </citation>
    <scope>NUCLEOTIDE SEQUENCE [LARGE SCALE GENOMIC DNA]</scope>
    <source>
        <strain evidence="4 5">DSM 15707</strain>
    </source>
</reference>
<dbReference type="Pfam" id="PF24672">
    <property type="entry name" value="DUF7654"/>
    <property type="match status" value="1"/>
</dbReference>
<organism evidence="4 5">
    <name type="scientific">Paucilactobacillus oligofermentans DSM 15707 = LMG 22743</name>
    <dbReference type="NCBI Taxonomy" id="1423778"/>
    <lineage>
        <taxon>Bacteria</taxon>
        <taxon>Bacillati</taxon>
        <taxon>Bacillota</taxon>
        <taxon>Bacilli</taxon>
        <taxon>Lactobacillales</taxon>
        <taxon>Lactobacillaceae</taxon>
        <taxon>Paucilactobacillus</taxon>
    </lineage>
</organism>
<evidence type="ECO:0000256" key="1">
    <source>
        <dbReference type="SAM" id="Phobius"/>
    </source>
</evidence>